<keyword evidence="2" id="KW-0614">Plasmid</keyword>
<proteinExistence type="predicted"/>
<keyword evidence="4" id="KW-1185">Reference proteome</keyword>
<name>A0AAP9HAQ3_9GAMM</name>
<dbReference type="EMBL" id="JAUOOM010000006">
    <property type="protein sequence ID" value="MDO6406537.1"/>
    <property type="molecule type" value="Genomic_DNA"/>
</dbReference>
<gene>
    <name evidence="2" type="ORF">CTZ24_24520</name>
    <name evidence="1" type="ORF">Q3404_08115</name>
</gene>
<dbReference type="Proteomes" id="UP001171299">
    <property type="component" value="Unassembled WGS sequence"/>
</dbReference>
<sequence length="110" mass="12559">MSVSIYYSAKRNSPITTAENVSLLAIADMFNQGFPYKNEGETLSFYRKPSEEYILEGATKLPYCDETIIVESVIYWLKALTHLTSALPTAVWEVQIDDCPASWVDDHWEM</sequence>
<dbReference type="AlphaFoldDB" id="A0AAP9HAQ3"/>
<organism evidence="2 3">
    <name type="scientific">Pantoea phytobeneficialis</name>
    <dbReference type="NCBI Taxonomy" id="2052056"/>
    <lineage>
        <taxon>Bacteria</taxon>
        <taxon>Pseudomonadati</taxon>
        <taxon>Pseudomonadota</taxon>
        <taxon>Gammaproteobacteria</taxon>
        <taxon>Enterobacterales</taxon>
        <taxon>Erwiniaceae</taxon>
        <taxon>Pantoea</taxon>
    </lineage>
</organism>
<dbReference type="KEGG" id="ppho:CTZ24_24520"/>
<geneLocation type="plasmid" evidence="3">
    <name>pmsr2c</name>
</geneLocation>
<dbReference type="EMBL" id="CP024639">
    <property type="protein sequence ID" value="QGR09634.1"/>
    <property type="molecule type" value="Genomic_DNA"/>
</dbReference>
<evidence type="ECO:0000313" key="1">
    <source>
        <dbReference type="EMBL" id="MDO6406537.1"/>
    </source>
</evidence>
<dbReference type="RefSeq" id="WP_208727029.1">
    <property type="nucleotide sequence ID" value="NZ_CP024639.1"/>
</dbReference>
<evidence type="ECO:0000313" key="4">
    <source>
        <dbReference type="Proteomes" id="UP001171299"/>
    </source>
</evidence>
<evidence type="ECO:0000313" key="2">
    <source>
        <dbReference type="EMBL" id="QGR09634.1"/>
    </source>
</evidence>
<reference evidence="2" key="2">
    <citation type="journal article" date="2020" name="Environ. Microbiol.">
        <title>The extreme plant-growth-promoting properties of Pantoea phytobeneficialis MSR2 revealed by functional and genomic analysis.</title>
        <authorList>
            <person name="Nascimento F.X."/>
            <person name="Hernandez A.G."/>
            <person name="Glick B.R."/>
            <person name="Rossi M.J."/>
        </authorList>
    </citation>
    <scope>NUCLEOTIDE SEQUENCE</scope>
    <source>
        <strain evidence="2">MSR2</strain>
    </source>
</reference>
<dbReference type="Proteomes" id="UP000424872">
    <property type="component" value="Plasmid pMSR2C"/>
</dbReference>
<protein>
    <submittedName>
        <fullName evidence="2">Uncharacterized protein</fullName>
    </submittedName>
</protein>
<geneLocation type="plasmid" evidence="2">
    <name>pMSR2C</name>
</geneLocation>
<reference evidence="1" key="3">
    <citation type="submission" date="2023-07" db="EMBL/GenBank/DDBJ databases">
        <title>The extreme plant-growth-promoting properties of Pantoea phytobeneficialis PF55 revealed by functional and genomic analysis.</title>
        <authorList>
            <person name="Nascimento F.X."/>
            <person name="Marcio R.J."/>
        </authorList>
    </citation>
    <scope>NUCLEOTIDE SEQUENCE</scope>
    <source>
        <strain evidence="1">PF55</strain>
    </source>
</reference>
<evidence type="ECO:0000313" key="3">
    <source>
        <dbReference type="Proteomes" id="UP000424872"/>
    </source>
</evidence>
<reference evidence="3" key="1">
    <citation type="submission" date="2017-11" db="EMBL/GenBank/DDBJ databases">
        <title>Genome sequence of Pantoea sp. MSR2.</title>
        <authorList>
            <person name="Nascimento F.X."/>
        </authorList>
    </citation>
    <scope>NUCLEOTIDE SEQUENCE [LARGE SCALE GENOMIC DNA]</scope>
    <source>
        <strain evidence="3">MSR2</strain>
        <plasmid evidence="3">pmsr2c</plasmid>
    </source>
</reference>
<accession>A0AAP9HAQ3</accession>